<dbReference type="PANTHER" id="PTHR10146">
    <property type="entry name" value="PROLINE SYNTHETASE CO-TRANSCRIBED BACTERIAL HOMOLOG PROTEIN"/>
    <property type="match status" value="1"/>
</dbReference>
<sequence>MTNQEHGVPADPADPRSAQLAARLAEVDRRIADATTAAGRSSKPNLIVVTKFHPAADVVRLAALGVRDVGENRDQEAAAKAAEVGDPRVRWHFIGQLQSNKAKSVVKYASSVQSVDRIQLVDALGKAVARHMDTSGRAGLDCFIQVSLEDDAGDHRGGARPADVMSLADRIEGQAGLRLAGLMAVAPLGGDPGSAFEKLAGISEALRLVHPGATAISAGMSQDLEAAIKFGATHLRIGSDILGSRPAVG</sequence>
<dbReference type="GeneID" id="79885482"/>
<gene>
    <name evidence="6" type="ORF">NL394_08360</name>
</gene>
<keyword evidence="7" id="KW-1185">Reference proteome</keyword>
<dbReference type="Gene3D" id="3.20.20.10">
    <property type="entry name" value="Alanine racemase"/>
    <property type="match status" value="1"/>
</dbReference>
<evidence type="ECO:0000313" key="7">
    <source>
        <dbReference type="Proteomes" id="UP001163293"/>
    </source>
</evidence>
<evidence type="ECO:0000256" key="4">
    <source>
        <dbReference type="RuleBase" id="RU004514"/>
    </source>
</evidence>
<evidence type="ECO:0000313" key="6">
    <source>
        <dbReference type="EMBL" id="UYV99197.1"/>
    </source>
</evidence>
<dbReference type="PIRSF" id="PIRSF004848">
    <property type="entry name" value="YBL036c_PLPDEIII"/>
    <property type="match status" value="1"/>
</dbReference>
<dbReference type="GO" id="GO:0030170">
    <property type="term" value="F:pyridoxal phosphate binding"/>
    <property type="evidence" value="ECO:0007669"/>
    <property type="project" value="UniProtKB-UniRule"/>
</dbReference>
<feature type="domain" description="Alanine racemase N-terminal" evidence="5">
    <location>
        <begin position="28"/>
        <end position="246"/>
    </location>
</feature>
<dbReference type="InterPro" id="IPR029066">
    <property type="entry name" value="PLP-binding_barrel"/>
</dbReference>
<accession>A0AAX3EP44</accession>
<dbReference type="Pfam" id="PF01168">
    <property type="entry name" value="Ala_racemase_N"/>
    <property type="match status" value="1"/>
</dbReference>
<feature type="modified residue" description="N6-(pyridoxal phosphate)lysine" evidence="2 3">
    <location>
        <position position="51"/>
    </location>
</feature>
<keyword evidence="1 2" id="KW-0663">Pyridoxal phosphate</keyword>
<dbReference type="AlphaFoldDB" id="A0AAX3EP44"/>
<dbReference type="PANTHER" id="PTHR10146:SF14">
    <property type="entry name" value="PYRIDOXAL PHOSPHATE HOMEOSTASIS PROTEIN"/>
    <property type="match status" value="1"/>
</dbReference>
<dbReference type="NCBIfam" id="TIGR00044">
    <property type="entry name" value="YggS family pyridoxal phosphate-dependent enzyme"/>
    <property type="match status" value="1"/>
</dbReference>
<comment type="cofactor">
    <cofactor evidence="3">
        <name>pyridoxal 5'-phosphate</name>
        <dbReference type="ChEBI" id="CHEBI:597326"/>
    </cofactor>
</comment>
<proteinExistence type="inferred from homology"/>
<dbReference type="Proteomes" id="UP001163293">
    <property type="component" value="Chromosome"/>
</dbReference>
<dbReference type="CDD" id="cd00635">
    <property type="entry name" value="PLPDE_III_YBL036c_like"/>
    <property type="match status" value="1"/>
</dbReference>
<dbReference type="PROSITE" id="PS01211">
    <property type="entry name" value="UPF0001"/>
    <property type="match status" value="1"/>
</dbReference>
<organism evidence="6 7">
    <name type="scientific">Paenarthrobacter ureafaciens</name>
    <dbReference type="NCBI Taxonomy" id="37931"/>
    <lineage>
        <taxon>Bacteria</taxon>
        <taxon>Bacillati</taxon>
        <taxon>Actinomycetota</taxon>
        <taxon>Actinomycetes</taxon>
        <taxon>Micrococcales</taxon>
        <taxon>Micrococcaceae</taxon>
        <taxon>Paenarthrobacter</taxon>
    </lineage>
</organism>
<dbReference type="SUPFAM" id="SSF51419">
    <property type="entry name" value="PLP-binding barrel"/>
    <property type="match status" value="1"/>
</dbReference>
<dbReference type="RefSeq" id="WP_021473360.1">
    <property type="nucleotide sequence ID" value="NZ_BDMH01000009.1"/>
</dbReference>
<evidence type="ECO:0000259" key="5">
    <source>
        <dbReference type="Pfam" id="PF01168"/>
    </source>
</evidence>
<evidence type="ECO:0000256" key="2">
    <source>
        <dbReference type="HAMAP-Rule" id="MF_02087"/>
    </source>
</evidence>
<comment type="function">
    <text evidence="2">Pyridoxal 5'-phosphate (PLP)-binding protein, which is involved in PLP homeostasis.</text>
</comment>
<protein>
    <recommendedName>
        <fullName evidence="2">Pyridoxal phosphate homeostasis protein</fullName>
        <shortName evidence="2">PLP homeostasis protein</shortName>
    </recommendedName>
</protein>
<evidence type="ECO:0000256" key="1">
    <source>
        <dbReference type="ARBA" id="ARBA00022898"/>
    </source>
</evidence>
<dbReference type="InterPro" id="IPR011078">
    <property type="entry name" value="PyrdxlP_homeostasis"/>
</dbReference>
<comment type="similarity">
    <text evidence="2 4">Belongs to the pyridoxal phosphate-binding protein YggS/PROSC family.</text>
</comment>
<reference evidence="6" key="1">
    <citation type="submission" date="2022-07" db="EMBL/GenBank/DDBJ databases">
        <authorList>
            <person name="Wu T."/>
        </authorList>
    </citation>
    <scope>NUCLEOTIDE SEQUENCE</scope>
    <source>
        <strain evidence="6">SD-1</strain>
    </source>
</reference>
<name>A0AAX3EP44_PAEUR</name>
<dbReference type="EMBL" id="CP101185">
    <property type="protein sequence ID" value="UYV99197.1"/>
    <property type="molecule type" value="Genomic_DNA"/>
</dbReference>
<dbReference type="InterPro" id="IPR001608">
    <property type="entry name" value="Ala_racemase_N"/>
</dbReference>
<evidence type="ECO:0000256" key="3">
    <source>
        <dbReference type="PIRSR" id="PIRSR004848-1"/>
    </source>
</evidence>
<dbReference type="HAMAP" id="MF_02087">
    <property type="entry name" value="PLP_homeostasis"/>
    <property type="match status" value="1"/>
</dbReference>